<dbReference type="Proteomes" id="UP001596139">
    <property type="component" value="Unassembled WGS sequence"/>
</dbReference>
<protein>
    <submittedName>
        <fullName evidence="2">Uncharacterized protein</fullName>
    </submittedName>
</protein>
<dbReference type="EMBL" id="JBHSPX010000008">
    <property type="protein sequence ID" value="MFC6066368.1"/>
    <property type="molecule type" value="Genomic_DNA"/>
</dbReference>
<name>A0ABW1MSU9_9ACTN</name>
<dbReference type="RefSeq" id="WP_031062038.1">
    <property type="nucleotide sequence ID" value="NZ_JBHSPX010000008.1"/>
</dbReference>
<evidence type="ECO:0000313" key="2">
    <source>
        <dbReference type="EMBL" id="MFC6066368.1"/>
    </source>
</evidence>
<keyword evidence="3" id="KW-1185">Reference proteome</keyword>
<sequence length="290" mass="30353">MTAALAFVLAFAFTPLGGVATADATRHGDDARKPIEVSIGASGIHAPDHARAGLVDFHVTTDDSEGRFLQAFRPRHGASVHKVLAHLAMAVGDNPAAAAKGVSSVRDEAELYGGAQVTPSVPATFTTPITAGTVVLLDFSAFLKDPTHPVIRTLELHGESSKGRADFPDSIVTTKETEDGPRFEVHGLRKAEDNILVHNASDEIHEMALQPVAPGTTDEQIQKAFSSTSAGAPPFTGPSLGLGAISPGRTALLSNHHLPPGTYALLCFVPDDETGHPHVAEGMHKVVVLK</sequence>
<evidence type="ECO:0000313" key="3">
    <source>
        <dbReference type="Proteomes" id="UP001596139"/>
    </source>
</evidence>
<gene>
    <name evidence="2" type="ORF">ACFP4F_28020</name>
</gene>
<proteinExistence type="predicted"/>
<comment type="caution">
    <text evidence="2">The sequence shown here is derived from an EMBL/GenBank/DDBJ whole genome shotgun (WGS) entry which is preliminary data.</text>
</comment>
<keyword evidence="1" id="KW-0732">Signal</keyword>
<organism evidence="2 3">
    <name type="scientific">Streptomyces ochraceiscleroticus</name>
    <dbReference type="NCBI Taxonomy" id="47761"/>
    <lineage>
        <taxon>Bacteria</taxon>
        <taxon>Bacillati</taxon>
        <taxon>Actinomycetota</taxon>
        <taxon>Actinomycetes</taxon>
        <taxon>Kitasatosporales</taxon>
        <taxon>Streptomycetaceae</taxon>
        <taxon>Streptomyces</taxon>
    </lineage>
</organism>
<accession>A0ABW1MSU9</accession>
<reference evidence="3" key="1">
    <citation type="journal article" date="2019" name="Int. J. Syst. Evol. Microbiol.">
        <title>The Global Catalogue of Microorganisms (GCM) 10K type strain sequencing project: providing services to taxonomists for standard genome sequencing and annotation.</title>
        <authorList>
            <consortium name="The Broad Institute Genomics Platform"/>
            <consortium name="The Broad Institute Genome Sequencing Center for Infectious Disease"/>
            <person name="Wu L."/>
            <person name="Ma J."/>
        </authorList>
    </citation>
    <scope>NUCLEOTIDE SEQUENCE [LARGE SCALE GENOMIC DNA]</scope>
    <source>
        <strain evidence="3">CGMCC 1.15180</strain>
    </source>
</reference>
<feature type="signal peptide" evidence="1">
    <location>
        <begin position="1"/>
        <end position="20"/>
    </location>
</feature>
<evidence type="ECO:0000256" key="1">
    <source>
        <dbReference type="SAM" id="SignalP"/>
    </source>
</evidence>
<feature type="chain" id="PRO_5047501128" evidence="1">
    <location>
        <begin position="21"/>
        <end position="290"/>
    </location>
</feature>